<accession>A0A1I7X4S2</accession>
<reference evidence="4" key="1">
    <citation type="submission" date="2016-11" db="UniProtKB">
        <authorList>
            <consortium name="WormBaseParasite"/>
        </authorList>
    </citation>
    <scope>IDENTIFICATION</scope>
</reference>
<dbReference type="AlphaFoldDB" id="A0A1I7X4S2"/>
<sequence length="827" mass="97057">MDIPFKMQHRNKLPGVHCVEETSLHNAAREDFNSELNIRTCAIRKYMVEIEEECSCSFRKAYSQDLRIRVPFCTVDDYFGCVRPVVQRIMEEGITRECLPPCEVIDYTAWQDMNRLPMNLMPTLIEEYEEEDEHDVGQEDIEEEKYLESVGRSEETFSCEDSAYLDSKQEEFKCNKYNRYICYSARHEAISTIMTNRPPLSEEKRASQIHYVSMKRCIPKYSKISFVFHVCKVFQSFLLFAPFSQLLDAISHKEYPNKFKTIGEVKAYYGDKVEGVLKEIHTVLITIEKMWQLFDSLTYHEQLGNDVSRMDRILELLTQYERGQLQRRAWAEKMQSRQMRYFFEEEFNDGWYQPIIKDIEHSLVKVIGEIEKDDWPKLKIFIDNGTAIKTGSIIFFEDVSDNSLSKFREFLEDMYNCTVGEVKTEAEIRLKEFKRAFRELQTKMSSYRVFEILERLGISRHSGNRGQEKNVWVNPYMPTLQCSLTFQTKDRQFVPIINECLEDLQPFCDKHEEQEQDERKLSSEEIQTIVRKENQPIIKNRSNNYRVLMVSCFLCIILNITISNTTVCLFRLFFFDSSIWPHPWYLISSQHSIEKQPRISPVPYFSVIYVPSAQVVDKKIQAHPYYFILIHYYMFMNICRLRCFVQFIFLPSVFETSWMCCRIVMLEVARLITLQRIMAYTYSLDALFWSYLLPCSPNVCMRCAARVFLIGMFLFIVLIYFAIPAFNSKYREEWDENDNAARRLLEGEPGPDPIGQKVASRTPLSISVAIVIIISLISIALLITGVIVVAITLDPTNVEDESDLESEDPYVSSRNMPSSLSIIKHPL</sequence>
<keyword evidence="2" id="KW-0472">Membrane</keyword>
<evidence type="ECO:0000256" key="2">
    <source>
        <dbReference type="SAM" id="Phobius"/>
    </source>
</evidence>
<evidence type="ECO:0000313" key="4">
    <source>
        <dbReference type="WBParaSite" id="Hba_12594"/>
    </source>
</evidence>
<keyword evidence="2" id="KW-0812">Transmembrane</keyword>
<dbReference type="Proteomes" id="UP000095283">
    <property type="component" value="Unplaced"/>
</dbReference>
<feature type="transmembrane region" description="Helical" evidence="2">
    <location>
        <begin position="766"/>
        <end position="793"/>
    </location>
</feature>
<proteinExistence type="predicted"/>
<feature type="region of interest" description="Disordered" evidence="1">
    <location>
        <begin position="802"/>
        <end position="827"/>
    </location>
</feature>
<keyword evidence="3" id="KW-1185">Reference proteome</keyword>
<feature type="transmembrane region" description="Helical" evidence="2">
    <location>
        <begin position="704"/>
        <end position="723"/>
    </location>
</feature>
<evidence type="ECO:0000313" key="3">
    <source>
        <dbReference type="Proteomes" id="UP000095283"/>
    </source>
</evidence>
<feature type="compositionally biased region" description="Polar residues" evidence="1">
    <location>
        <begin position="812"/>
        <end position="821"/>
    </location>
</feature>
<dbReference type="WBParaSite" id="Hba_12594">
    <property type="protein sequence ID" value="Hba_12594"/>
    <property type="gene ID" value="Hba_12594"/>
</dbReference>
<name>A0A1I7X4S2_HETBA</name>
<organism evidence="3 4">
    <name type="scientific">Heterorhabditis bacteriophora</name>
    <name type="common">Entomopathogenic nematode worm</name>
    <dbReference type="NCBI Taxonomy" id="37862"/>
    <lineage>
        <taxon>Eukaryota</taxon>
        <taxon>Metazoa</taxon>
        <taxon>Ecdysozoa</taxon>
        <taxon>Nematoda</taxon>
        <taxon>Chromadorea</taxon>
        <taxon>Rhabditida</taxon>
        <taxon>Rhabditina</taxon>
        <taxon>Rhabditomorpha</taxon>
        <taxon>Strongyloidea</taxon>
        <taxon>Heterorhabditidae</taxon>
        <taxon>Heterorhabditis</taxon>
    </lineage>
</organism>
<keyword evidence="2" id="KW-1133">Transmembrane helix</keyword>
<evidence type="ECO:0000256" key="1">
    <source>
        <dbReference type="SAM" id="MobiDB-lite"/>
    </source>
</evidence>
<protein>
    <submittedName>
        <fullName evidence="4">RING-type domain-containing protein</fullName>
    </submittedName>
</protein>